<evidence type="ECO:0000256" key="5">
    <source>
        <dbReference type="SAM" id="MobiDB-lite"/>
    </source>
</evidence>
<dbReference type="Gene3D" id="3.40.50.1820">
    <property type="entry name" value="alpha/beta hydrolase"/>
    <property type="match status" value="1"/>
</dbReference>
<dbReference type="PROSITE" id="PS50837">
    <property type="entry name" value="NACHT"/>
    <property type="match status" value="1"/>
</dbReference>
<sequence>MQHLFGKLRGRSKSASSERQKPRDGTPEVLKTGRRYKKSSAITPDGVKRATYPAPAIGTFGLHQLNDPDEWLSDSAKRYDIDVIAMHGLNGDIYRTWTKSGNYWLRDQLPQSLAGARIFSYGYPSNLMFSKSVAEIDDFARHLLSSLKEIVDEKRDIIFVCHSLGGIVFKQAMSFAYNETPDIWLRCKGVIFLGTPHRGSAAAEIAKTVASIVNKPSTYLGVSIFAGSIRADLLKDLAYDSPKLSDISKTFEERAAALLIYSFYESETISGQVIVNRSSAILNIPHGKYSPLYADHRDICRFENAGSDNYKKVLRAIIEMADEISQQKSPKPLSSGASDKSLDDLERACMEQLNIIDIATAHQSYLQVYVDGTLQWLVNNDKYAAWASATQASLLWVTGPPGCGKTIMSSYVSEILSEKTIGASIVCHFFCDARTREHRNFVNMLRSLIYQIVIRRRRLLRVVRKARSLQGPQLFQQPSALWQLLLDIIKVERQKQVIIVVDGIDECDEQTQHMFVNRIAKFVQQAGDSSTKFFITSRPQTPDYFRLPSDETTLSRLDLESLQDMIGQDVVHVIQHRLGLLVQRNSCTKDLRTQLEFSLASKAEKTFLWVSLVLSSLESKLFLGPADVRMLQKLPPTASMLYRQYLEAIPVASYRAAGQLLRVIVCSGRPLSIEEVNLIVRYSVEPGAECEHPTYTHGTITQLLYPFIRVSGDRLALIHQSVTEFLLDLDRKERDDLATAFGVNIQRDSLFIAGACMRYLLSDNFFSDLFAYTEDDLEEEHDQGIEFYVESPSSSVNDWIGGMSGELGFDDFQSRLLSGTASDEELCKRIAQEYILYDYASKFWPGLFSHSTDACGGEAELQDMAVRLLDSSNIQAVNWLRYYWAITDVGNDTRPKVLTPIVLAGYFSHFTTLQHLFKGRHNRGEIGEAIHWASRQGNLSCLRALLKEYLAQVSEEPDICSLEGISPLAAAAKYGHLECAEVLLDQRVFDVNTRNKEGQTALSLAVIHGHGEIVTVLLKQQGIDPNLPDSNGYTPIFWTTGCSSQNILSMLLKDKRVDPRLLDRSGRNPLSWAAEEGQTALAKEMIIDGRMDLNNWDLSARTPLLWAVHNMHLPIVKLLIESGRADISVRDKTGRNVVSWAAERRDRSLLHYLIKRCPKEVDVADEQGWTPLAWTLNPPGYLDNALLLLQSGHVDINYRDIKGRSLLSFAAGWGYPSIAATFLRFPGIDPNCVDSDGNTPIFEAVRNNNVEMMKVFLDAEGVDVNFRDRSGKTPLAIAAAAGKYDIVKLLLSVDGIDKEGLAF</sequence>
<dbReference type="InterPro" id="IPR027417">
    <property type="entry name" value="P-loop_NTPase"/>
</dbReference>
<evidence type="ECO:0000256" key="1">
    <source>
        <dbReference type="ARBA" id="ARBA00007920"/>
    </source>
</evidence>
<dbReference type="InterPro" id="IPR056884">
    <property type="entry name" value="NPHP3-like_N"/>
</dbReference>
<dbReference type="PROSITE" id="PS50297">
    <property type="entry name" value="ANK_REP_REGION"/>
    <property type="match status" value="3"/>
</dbReference>
<dbReference type="SUPFAM" id="SSF53474">
    <property type="entry name" value="alpha/beta-Hydrolases"/>
    <property type="match status" value="1"/>
</dbReference>
<evidence type="ECO:0000256" key="4">
    <source>
        <dbReference type="PROSITE-ProRule" id="PRU00023"/>
    </source>
</evidence>
<evidence type="ECO:0000313" key="7">
    <source>
        <dbReference type="EMBL" id="RVD87184.1"/>
    </source>
</evidence>
<evidence type="ECO:0000256" key="2">
    <source>
        <dbReference type="ARBA" id="ARBA00022737"/>
    </source>
</evidence>
<dbReference type="InterPro" id="IPR002110">
    <property type="entry name" value="Ankyrin_rpt"/>
</dbReference>
<dbReference type="Pfam" id="PF12796">
    <property type="entry name" value="Ank_2"/>
    <property type="match status" value="3"/>
</dbReference>
<dbReference type="STRING" id="97331.A0A437A7L9"/>
<organism evidence="7 8">
    <name type="scientific">Arthrobotrys flagrans</name>
    <name type="common">Nematode-trapping fungus</name>
    <name type="synonym">Trichothecium flagrans</name>
    <dbReference type="NCBI Taxonomy" id="97331"/>
    <lineage>
        <taxon>Eukaryota</taxon>
        <taxon>Fungi</taxon>
        <taxon>Dikarya</taxon>
        <taxon>Ascomycota</taxon>
        <taxon>Pezizomycotina</taxon>
        <taxon>Orbiliomycetes</taxon>
        <taxon>Orbiliales</taxon>
        <taxon>Orbiliaceae</taxon>
        <taxon>Arthrobotrys</taxon>
    </lineage>
</organism>
<dbReference type="EMBL" id="SAEB01000003">
    <property type="protein sequence ID" value="RVD87184.1"/>
    <property type="molecule type" value="Genomic_DNA"/>
</dbReference>
<dbReference type="GeneID" id="93583738"/>
<feature type="repeat" description="ANK" evidence="4">
    <location>
        <begin position="1270"/>
        <end position="1292"/>
    </location>
</feature>
<feature type="compositionally biased region" description="Basic residues" evidence="5">
    <location>
        <begin position="1"/>
        <end position="12"/>
    </location>
</feature>
<comment type="similarity">
    <text evidence="1">Belongs to the putative lipase ROG1 family.</text>
</comment>
<evidence type="ECO:0000256" key="3">
    <source>
        <dbReference type="ARBA" id="ARBA00023043"/>
    </source>
</evidence>
<dbReference type="InterPro" id="IPR029058">
    <property type="entry name" value="AB_hydrolase_fold"/>
</dbReference>
<keyword evidence="2" id="KW-0677">Repeat</keyword>
<dbReference type="InterPro" id="IPR007111">
    <property type="entry name" value="NACHT_NTPase"/>
</dbReference>
<dbReference type="Pfam" id="PF24883">
    <property type="entry name" value="NPHP3_N"/>
    <property type="match status" value="1"/>
</dbReference>
<dbReference type="VEuPathDB" id="FungiDB:DFL_001427"/>
<feature type="repeat" description="ANK" evidence="4">
    <location>
        <begin position="1236"/>
        <end position="1269"/>
    </location>
</feature>
<dbReference type="OrthoDB" id="163438at2759"/>
<feature type="repeat" description="ANK" evidence="4">
    <location>
        <begin position="997"/>
        <end position="1030"/>
    </location>
</feature>
<evidence type="ECO:0000313" key="8">
    <source>
        <dbReference type="Proteomes" id="UP000283090"/>
    </source>
</evidence>
<evidence type="ECO:0000259" key="6">
    <source>
        <dbReference type="PROSITE" id="PS50837"/>
    </source>
</evidence>
<keyword evidence="3 4" id="KW-0040">ANK repeat</keyword>
<accession>A0A437A7L9</accession>
<keyword evidence="8" id="KW-1185">Reference proteome</keyword>
<gene>
    <name evidence="7" type="ORF">DFL_001427</name>
</gene>
<dbReference type="RefSeq" id="XP_067492728.1">
    <property type="nucleotide sequence ID" value="XM_067630045.1"/>
</dbReference>
<proteinExistence type="inferred from homology"/>
<dbReference type="SMART" id="SM00248">
    <property type="entry name" value="ANK"/>
    <property type="match status" value="11"/>
</dbReference>
<dbReference type="PANTHER" id="PTHR24198">
    <property type="entry name" value="ANKYRIN REPEAT AND PROTEIN KINASE DOMAIN-CONTAINING PROTEIN"/>
    <property type="match status" value="1"/>
</dbReference>
<dbReference type="InterPro" id="IPR036770">
    <property type="entry name" value="Ankyrin_rpt-contain_sf"/>
</dbReference>
<dbReference type="Gene3D" id="3.40.50.300">
    <property type="entry name" value="P-loop containing nucleotide triphosphate hydrolases"/>
    <property type="match status" value="1"/>
</dbReference>
<feature type="region of interest" description="Disordered" evidence="5">
    <location>
        <begin position="1"/>
        <end position="37"/>
    </location>
</feature>
<feature type="domain" description="NACHT" evidence="6">
    <location>
        <begin position="393"/>
        <end position="539"/>
    </location>
</feature>
<comment type="caution">
    <text evidence="7">The sequence shown here is derived from an EMBL/GenBank/DDBJ whole genome shotgun (WGS) entry which is preliminary data.</text>
</comment>
<dbReference type="SUPFAM" id="SSF48403">
    <property type="entry name" value="Ankyrin repeat"/>
    <property type="match status" value="1"/>
</dbReference>
<reference evidence="7 8" key="1">
    <citation type="submission" date="2019-01" db="EMBL/GenBank/DDBJ databases">
        <title>Intercellular communication is required for trap formation in the nematode-trapping fungus Duddingtonia flagrans.</title>
        <authorList>
            <person name="Youssar L."/>
            <person name="Wernet V."/>
            <person name="Hensel N."/>
            <person name="Hildebrandt H.-G."/>
            <person name="Fischer R."/>
        </authorList>
    </citation>
    <scope>NUCLEOTIDE SEQUENCE [LARGE SCALE GENOMIC DNA]</scope>
    <source>
        <strain evidence="7 8">CBS H-5679</strain>
    </source>
</reference>
<dbReference type="InterPro" id="IPR007751">
    <property type="entry name" value="DUF676_lipase-like"/>
</dbReference>
<dbReference type="Proteomes" id="UP000283090">
    <property type="component" value="Unassembled WGS sequence"/>
</dbReference>
<name>A0A437A7L9_ARTFL</name>
<feature type="compositionally biased region" description="Basic and acidic residues" evidence="5">
    <location>
        <begin position="16"/>
        <end position="26"/>
    </location>
</feature>
<dbReference type="SUPFAM" id="SSF52540">
    <property type="entry name" value="P-loop containing nucleoside triphosphate hydrolases"/>
    <property type="match status" value="1"/>
</dbReference>
<dbReference type="Gene3D" id="1.25.40.20">
    <property type="entry name" value="Ankyrin repeat-containing domain"/>
    <property type="match status" value="2"/>
</dbReference>
<dbReference type="PROSITE" id="PS50088">
    <property type="entry name" value="ANK_REPEAT"/>
    <property type="match status" value="3"/>
</dbReference>
<dbReference type="PANTHER" id="PTHR24198:SF165">
    <property type="entry name" value="ANKYRIN REPEAT-CONTAINING PROTEIN-RELATED"/>
    <property type="match status" value="1"/>
</dbReference>
<protein>
    <recommendedName>
        <fullName evidence="6">NACHT domain-containing protein</fullName>
    </recommendedName>
</protein>
<dbReference type="Pfam" id="PF05057">
    <property type="entry name" value="DUF676"/>
    <property type="match status" value="1"/>
</dbReference>